<evidence type="ECO:0000313" key="1">
    <source>
        <dbReference type="EMBL" id="KAA6364987.1"/>
    </source>
</evidence>
<dbReference type="AlphaFoldDB" id="A0A5J4U318"/>
<proteinExistence type="predicted"/>
<reference evidence="1 2" key="1">
    <citation type="submission" date="2019-03" db="EMBL/GenBank/DDBJ databases">
        <title>Single cell metagenomics reveals metabolic interactions within the superorganism composed of flagellate Streblomastix strix and complex community of Bacteroidetes bacteria on its surface.</title>
        <authorList>
            <person name="Treitli S.C."/>
            <person name="Kolisko M."/>
            <person name="Husnik F."/>
            <person name="Keeling P."/>
            <person name="Hampl V."/>
        </authorList>
    </citation>
    <scope>NUCLEOTIDE SEQUENCE [LARGE SCALE GENOMIC DNA]</scope>
    <source>
        <strain evidence="1">ST1C</strain>
    </source>
</reference>
<name>A0A5J4U318_9EUKA</name>
<sequence>MRANSYGKSQVPKILYIISNDIARQLTNIPGQDNQRQNYVSQQRGEIWRDEGNQQLSSSPGEIGQCFIISVSPYLISGPPKRCIPTRDETIMSIDGSNLRNDAEMKARTHNMTMKLRQGDNTLHKFDKSNMNIITNYRYRDFGIELHLRI</sequence>
<protein>
    <submittedName>
        <fullName evidence="1">Uncharacterized protein</fullName>
    </submittedName>
</protein>
<evidence type="ECO:0000313" key="2">
    <source>
        <dbReference type="Proteomes" id="UP000324800"/>
    </source>
</evidence>
<accession>A0A5J4U318</accession>
<dbReference type="EMBL" id="SNRW01020977">
    <property type="protein sequence ID" value="KAA6364987.1"/>
    <property type="molecule type" value="Genomic_DNA"/>
</dbReference>
<organism evidence="1 2">
    <name type="scientific">Streblomastix strix</name>
    <dbReference type="NCBI Taxonomy" id="222440"/>
    <lineage>
        <taxon>Eukaryota</taxon>
        <taxon>Metamonada</taxon>
        <taxon>Preaxostyla</taxon>
        <taxon>Oxymonadida</taxon>
        <taxon>Streblomastigidae</taxon>
        <taxon>Streblomastix</taxon>
    </lineage>
</organism>
<gene>
    <name evidence="1" type="ORF">EZS28_039487</name>
</gene>
<dbReference type="Proteomes" id="UP000324800">
    <property type="component" value="Unassembled WGS sequence"/>
</dbReference>
<comment type="caution">
    <text evidence="1">The sequence shown here is derived from an EMBL/GenBank/DDBJ whole genome shotgun (WGS) entry which is preliminary data.</text>
</comment>